<evidence type="ECO:0000313" key="2">
    <source>
        <dbReference type="EMBL" id="KAG7096161.1"/>
    </source>
</evidence>
<feature type="region of interest" description="Disordered" evidence="1">
    <location>
        <begin position="619"/>
        <end position="642"/>
    </location>
</feature>
<dbReference type="GeneID" id="66075910"/>
<feature type="region of interest" description="Disordered" evidence="1">
    <location>
        <begin position="1"/>
        <end position="101"/>
    </location>
</feature>
<dbReference type="OrthoDB" id="3070163at2759"/>
<proteinExistence type="predicted"/>
<sequence length="642" mass="71369">MPPCSKKKPVNLPASDDENSQTLNTCSRLQSKCSAAAATSAQPVAPATEQSEDGDPEAASSSKNEHGKRRTLPRANKNLDPARPDRPHPRRSSEEVQAEKRVQLQKKLVRMQEIHVKEVELEKLKSMLREQQTIRDLKARTRAYDLPNVPEETENEAYGGSKQPVGERDEHNSFSDSHEYIDIDGVRDSDDSSEVEIKSKAKQMRPAGPAKSTKSTSGGEKGKKMAAHDRKACQPSGRTGLSKRFRAQLVREERRGGGLADSDIEDIPPGEGEWKMGANEDNMLGFVMTPPVNSQPGSRNSSTVPSRQPSRQPSHQPSVEFNPLPKKGPQQLPRSGSRSASRTGTPAGSRAHSPNPAPSQPQEPRKRAGQRAGTTAKDYPDFVKSNWSSLVLPTAKHAMFASDQPISNFRRDDILLNTIQEVITKTCPETNHICSLDRDAMFQQIYNRLNETCSEIASKAIKVVTEFFSQPEYDGNHKRILEYATWASERLEDGPAFYAEPSPRNVKPGAENYIPPNGLFQSYFVIEMMTVYMNKIAKSCIDYGHPVGLIGLVCAAIKRAFRYYVKSHGRPPLVSLKKDNEKFSEANVGKHVKAFVRYAAELSDDDWGRLMELYKFVPDPPSDEEHGTSSDSGQSIKLYMPR</sequence>
<feature type="compositionally biased region" description="Low complexity" evidence="1">
    <location>
        <begin position="334"/>
        <end position="345"/>
    </location>
</feature>
<feature type="compositionally biased region" description="Basic and acidic residues" evidence="1">
    <location>
        <begin position="80"/>
        <end position="101"/>
    </location>
</feature>
<keyword evidence="3" id="KW-1185">Reference proteome</keyword>
<evidence type="ECO:0000256" key="1">
    <source>
        <dbReference type="SAM" id="MobiDB-lite"/>
    </source>
</evidence>
<organism evidence="2 3">
    <name type="scientific">Marasmius oreades</name>
    <name type="common">fairy-ring Marasmius</name>
    <dbReference type="NCBI Taxonomy" id="181124"/>
    <lineage>
        <taxon>Eukaryota</taxon>
        <taxon>Fungi</taxon>
        <taxon>Dikarya</taxon>
        <taxon>Basidiomycota</taxon>
        <taxon>Agaricomycotina</taxon>
        <taxon>Agaricomycetes</taxon>
        <taxon>Agaricomycetidae</taxon>
        <taxon>Agaricales</taxon>
        <taxon>Marasmiineae</taxon>
        <taxon>Marasmiaceae</taxon>
        <taxon>Marasmius</taxon>
    </lineage>
</organism>
<dbReference type="RefSeq" id="XP_043012631.1">
    <property type="nucleotide sequence ID" value="XM_043151535.1"/>
</dbReference>
<dbReference type="KEGG" id="more:E1B28_006834"/>
<accession>A0A9P8AA94</accession>
<dbReference type="Proteomes" id="UP001049176">
    <property type="component" value="Chromosome 3"/>
</dbReference>
<reference evidence="2" key="1">
    <citation type="journal article" date="2021" name="Genome Biol. Evol.">
        <title>The assembled and annotated genome of the fairy-ring fungus Marasmius oreades.</title>
        <authorList>
            <person name="Hiltunen M."/>
            <person name="Ament-Velasquez S.L."/>
            <person name="Johannesson H."/>
        </authorList>
    </citation>
    <scope>NUCLEOTIDE SEQUENCE</scope>
    <source>
        <strain evidence="2">03SP1</strain>
    </source>
</reference>
<feature type="compositionally biased region" description="Low complexity" evidence="1">
    <location>
        <begin position="34"/>
        <end position="48"/>
    </location>
</feature>
<dbReference type="AlphaFoldDB" id="A0A9P8AA94"/>
<feature type="compositionally biased region" description="Basic and acidic residues" evidence="1">
    <location>
        <begin position="165"/>
        <end position="199"/>
    </location>
</feature>
<evidence type="ECO:0000313" key="3">
    <source>
        <dbReference type="Proteomes" id="UP001049176"/>
    </source>
</evidence>
<feature type="compositionally biased region" description="Basic and acidic residues" evidence="1">
    <location>
        <begin position="220"/>
        <end position="232"/>
    </location>
</feature>
<name>A0A9P8AA94_9AGAR</name>
<gene>
    <name evidence="2" type="ORF">E1B28_006834</name>
</gene>
<feature type="compositionally biased region" description="Polar residues" evidence="1">
    <location>
        <begin position="20"/>
        <end position="33"/>
    </location>
</feature>
<protein>
    <submittedName>
        <fullName evidence="2">Uncharacterized protein</fullName>
    </submittedName>
</protein>
<dbReference type="EMBL" id="CM032183">
    <property type="protein sequence ID" value="KAG7096161.1"/>
    <property type="molecule type" value="Genomic_DNA"/>
</dbReference>
<comment type="caution">
    <text evidence="2">The sequence shown here is derived from an EMBL/GenBank/DDBJ whole genome shotgun (WGS) entry which is preliminary data.</text>
</comment>
<feature type="region of interest" description="Disordered" evidence="1">
    <location>
        <begin position="145"/>
        <end position="380"/>
    </location>
</feature>
<feature type="compositionally biased region" description="Polar residues" evidence="1">
    <location>
        <begin position="291"/>
        <end position="319"/>
    </location>
</feature>